<comment type="similarity">
    <text evidence="1 5">Belongs to the glycosyl hydrolase 32 family.</text>
</comment>
<organism evidence="9 10">
    <name type="scientific">Penicillium steckii</name>
    <dbReference type="NCBI Taxonomy" id="303698"/>
    <lineage>
        <taxon>Eukaryota</taxon>
        <taxon>Fungi</taxon>
        <taxon>Dikarya</taxon>
        <taxon>Ascomycota</taxon>
        <taxon>Pezizomycotina</taxon>
        <taxon>Eurotiomycetes</taxon>
        <taxon>Eurotiomycetidae</taxon>
        <taxon>Eurotiales</taxon>
        <taxon>Aspergillaceae</taxon>
        <taxon>Penicillium</taxon>
    </lineage>
</organism>
<keyword evidence="10" id="KW-1185">Reference proteome</keyword>
<reference evidence="10" key="1">
    <citation type="journal article" date="2017" name="Nat. Microbiol.">
        <title>Global analysis of biosynthetic gene clusters reveals vast potential of secondary metabolite production in Penicillium species.</title>
        <authorList>
            <person name="Nielsen J.C."/>
            <person name="Grijseels S."/>
            <person name="Prigent S."/>
            <person name="Ji B."/>
            <person name="Dainat J."/>
            <person name="Nielsen K.F."/>
            <person name="Frisvad J.C."/>
            <person name="Workman M."/>
            <person name="Nielsen J."/>
        </authorList>
    </citation>
    <scope>NUCLEOTIDE SEQUENCE [LARGE SCALE GENOMIC DNA]</scope>
    <source>
        <strain evidence="10">IBT 24891</strain>
    </source>
</reference>
<proteinExistence type="inferred from homology"/>
<feature type="domain" description="Glycosyl hydrolase family 32 C-terminal" evidence="8">
    <location>
        <begin position="474"/>
        <end position="602"/>
    </location>
</feature>
<evidence type="ECO:0000313" key="9">
    <source>
        <dbReference type="EMBL" id="OQE29712.1"/>
    </source>
</evidence>
<dbReference type="InterPro" id="IPR013148">
    <property type="entry name" value="Glyco_hydro_32_N"/>
</dbReference>
<evidence type="ECO:0000256" key="4">
    <source>
        <dbReference type="ARBA" id="ARBA00023295"/>
    </source>
</evidence>
<dbReference type="InterPro" id="IPR013189">
    <property type="entry name" value="Glyco_hydro_32_C"/>
</dbReference>
<dbReference type="GO" id="GO:0005987">
    <property type="term" value="P:sucrose catabolic process"/>
    <property type="evidence" value="ECO:0007669"/>
    <property type="project" value="TreeGrafter"/>
</dbReference>
<evidence type="ECO:0000256" key="1">
    <source>
        <dbReference type="ARBA" id="ARBA00009902"/>
    </source>
</evidence>
<dbReference type="CDD" id="cd18621">
    <property type="entry name" value="GH32_XdINV-like"/>
    <property type="match status" value="1"/>
</dbReference>
<dbReference type="STRING" id="303698.A0A1V6TTI5"/>
<dbReference type="GO" id="GO:0005737">
    <property type="term" value="C:cytoplasm"/>
    <property type="evidence" value="ECO:0007669"/>
    <property type="project" value="TreeGrafter"/>
</dbReference>
<name>A0A1V6TTI5_9EURO</name>
<dbReference type="PANTHER" id="PTHR42800">
    <property type="entry name" value="EXOINULINASE INUD (AFU_ORTHOLOGUE AFUA_5G00480)"/>
    <property type="match status" value="1"/>
</dbReference>
<sequence>MTSASSSEGSSFGPLSCGSTRITTPEDSNSVSTSLIRRSTRWRPSFHLMPRAGWMNDPCAPGYDTSTGLYHVSFQWNPNGPDWGDIAWGTATSEDMISWKIKDNPILSPDKTYDAKGVFTGCFVRGQDHSLSYIYTSVSSLPIHHTIPHRRGCETLSIATSSDEGKSWEKSEQSPIIPGEPLGLDVTGWRDPFCAPWPNMCKVLGLESNETLFGIISGGIRDITPTSFLYKVDPNDLSDWRYIGPLTNFGLNFRPSRWSGDLGKNWEVTNFVTLSGEEDTKSGYDFLIMGTEGCLQNITSESFEQHQSNAGPSRPSRGQLWMSGDLQKAESTGSPKMSYEFGGHLDHGCLYAANSFFDPRIQKQVVWGWITEEDLCEDLRHQQGWSGMLSMPRELHLQTIHNVASALVSDLAAITSVKLKSKGDGTFTLQTLASEPYKPLVRHLRGYSSVSSSQLKCSPLGRSSVDVGFSRESLLSQQWELECSFSISKNCSQVGLSIGHSEDFANSTTMTFMPHEETFMVSRPSFPRPDSSLLINSSPEIAPHTLFTMRSADGVETTENLKIRAWRDNSVLEVFVNGRTAISTRIYAGEETFGMRFFAKDELSEEKRLRASHNGPTELVSGNLWDGILI</sequence>
<dbReference type="Pfam" id="PF08244">
    <property type="entry name" value="Glyco_hydro_32C"/>
    <property type="match status" value="1"/>
</dbReference>
<evidence type="ECO:0000256" key="3">
    <source>
        <dbReference type="ARBA" id="ARBA00022801"/>
    </source>
</evidence>
<dbReference type="SUPFAM" id="SSF49899">
    <property type="entry name" value="Concanavalin A-like lectins/glucanases"/>
    <property type="match status" value="1"/>
</dbReference>
<evidence type="ECO:0000313" key="10">
    <source>
        <dbReference type="Proteomes" id="UP000191285"/>
    </source>
</evidence>
<feature type="compositionally biased region" description="Polar residues" evidence="6">
    <location>
        <begin position="17"/>
        <end position="35"/>
    </location>
</feature>
<dbReference type="SMART" id="SM00640">
    <property type="entry name" value="Glyco_32"/>
    <property type="match status" value="1"/>
</dbReference>
<dbReference type="Gene3D" id="2.115.10.20">
    <property type="entry name" value="Glycosyl hydrolase domain, family 43"/>
    <property type="match status" value="1"/>
</dbReference>
<comment type="caution">
    <text evidence="9">The sequence shown here is derived from an EMBL/GenBank/DDBJ whole genome shotgun (WGS) entry which is preliminary data.</text>
</comment>
<feature type="domain" description="Glycosyl hydrolase family 32 N-terminal" evidence="7">
    <location>
        <begin position="47"/>
        <end position="399"/>
    </location>
</feature>
<dbReference type="Gene3D" id="2.60.120.560">
    <property type="entry name" value="Exo-inulinase, domain 1"/>
    <property type="match status" value="1"/>
</dbReference>
<dbReference type="EMBL" id="MLKD01000002">
    <property type="protein sequence ID" value="OQE29712.1"/>
    <property type="molecule type" value="Genomic_DNA"/>
</dbReference>
<evidence type="ECO:0000259" key="8">
    <source>
        <dbReference type="Pfam" id="PF08244"/>
    </source>
</evidence>
<feature type="region of interest" description="Disordered" evidence="6">
    <location>
        <begin position="1"/>
        <end position="35"/>
    </location>
</feature>
<dbReference type="InterPro" id="IPR001362">
    <property type="entry name" value="Glyco_hydro_32"/>
</dbReference>
<dbReference type="Proteomes" id="UP000191285">
    <property type="component" value="Unassembled WGS sequence"/>
</dbReference>
<dbReference type="AlphaFoldDB" id="A0A1V6TTI5"/>
<evidence type="ECO:0000256" key="6">
    <source>
        <dbReference type="SAM" id="MobiDB-lite"/>
    </source>
</evidence>
<dbReference type="PANTHER" id="PTHR42800:SF3">
    <property type="entry name" value="GLYCOSYL HYDROLASE FAMILY 32 N-TERMINAL DOMAIN-CONTAINING PROTEIN"/>
    <property type="match status" value="1"/>
</dbReference>
<evidence type="ECO:0008006" key="11">
    <source>
        <dbReference type="Google" id="ProtNLM"/>
    </source>
</evidence>
<evidence type="ECO:0000256" key="5">
    <source>
        <dbReference type="RuleBase" id="RU362110"/>
    </source>
</evidence>
<dbReference type="InterPro" id="IPR013320">
    <property type="entry name" value="ConA-like_dom_sf"/>
</dbReference>
<keyword evidence="2" id="KW-0732">Signal</keyword>
<dbReference type="Pfam" id="PF00251">
    <property type="entry name" value="Glyco_hydro_32N"/>
    <property type="match status" value="1"/>
</dbReference>
<evidence type="ECO:0000259" key="7">
    <source>
        <dbReference type="Pfam" id="PF00251"/>
    </source>
</evidence>
<evidence type="ECO:0000256" key="2">
    <source>
        <dbReference type="ARBA" id="ARBA00022729"/>
    </source>
</evidence>
<dbReference type="OrthoDB" id="202537at2759"/>
<protein>
    <recommendedName>
        <fullName evidence="11">Glycosyl hydrolase family 32 N-terminal domain-containing protein</fullName>
    </recommendedName>
</protein>
<dbReference type="SUPFAM" id="SSF75005">
    <property type="entry name" value="Arabinanase/levansucrase/invertase"/>
    <property type="match status" value="1"/>
</dbReference>
<dbReference type="GO" id="GO:0004575">
    <property type="term" value="F:sucrose alpha-glucosidase activity"/>
    <property type="evidence" value="ECO:0007669"/>
    <property type="project" value="TreeGrafter"/>
</dbReference>
<keyword evidence="4 5" id="KW-0326">Glycosidase</keyword>
<keyword evidence="3 5" id="KW-0378">Hydrolase</keyword>
<feature type="compositionally biased region" description="Low complexity" evidence="6">
    <location>
        <begin position="1"/>
        <end position="16"/>
    </location>
</feature>
<accession>A0A1V6TTI5</accession>
<dbReference type="InterPro" id="IPR023296">
    <property type="entry name" value="Glyco_hydro_beta-prop_sf"/>
</dbReference>
<gene>
    <name evidence="9" type="ORF">PENSTE_c002G09183</name>
</gene>